<gene>
    <name evidence="1" type="ORF">MKW98_000565</name>
</gene>
<comment type="caution">
    <text evidence="1">The sequence shown here is derived from an EMBL/GenBank/DDBJ whole genome shotgun (WGS) entry which is preliminary data.</text>
</comment>
<sequence>MSWERLVRKIVKGEPISYRNIEPCESKFLLLPINRHKCMNFSDEDRASNLGKLNKDDEKFLKNYVEKKKWVFKNKGKSREFDVDNISEDEKEIKKQEKYEAGFNSIHDYDPYYNYNNADKKNRTEGELKKVKSEISWQRLVRKIKKGEPISYSDIEPCESKFLLLPINSHKYMIFSGIHDDYDGETEMRKLNNDETKFLKNYVEKKNWVFKNKGKSREFDDLDNISEDEKEIAKQEKFEAEFNSPYDLHEYDLQKPEDMYPYHKYNGSTSLEPVA</sequence>
<dbReference type="PANTHER" id="PTHR14490:SF5">
    <property type="entry name" value="PROTEIN KRI1 HOMOLOG"/>
    <property type="match status" value="1"/>
</dbReference>
<evidence type="ECO:0000313" key="2">
    <source>
        <dbReference type="Proteomes" id="UP001202328"/>
    </source>
</evidence>
<protein>
    <submittedName>
        <fullName evidence="1">Uncharacterized protein</fullName>
    </submittedName>
</protein>
<dbReference type="GO" id="GO:0030686">
    <property type="term" value="C:90S preribosome"/>
    <property type="evidence" value="ECO:0007669"/>
    <property type="project" value="TreeGrafter"/>
</dbReference>
<keyword evidence="2" id="KW-1185">Reference proteome</keyword>
<proteinExistence type="predicted"/>
<accession>A0AAD4S4A2</accession>
<reference evidence="1" key="1">
    <citation type="submission" date="2022-04" db="EMBL/GenBank/DDBJ databases">
        <title>A functionally conserved STORR gene fusion in Papaver species that diverged 16.8 million years ago.</title>
        <authorList>
            <person name="Catania T."/>
        </authorList>
    </citation>
    <scope>NUCLEOTIDE SEQUENCE</scope>
    <source>
        <strain evidence="1">S-188037</strain>
    </source>
</reference>
<dbReference type="Proteomes" id="UP001202328">
    <property type="component" value="Unassembled WGS sequence"/>
</dbReference>
<organism evidence="1 2">
    <name type="scientific">Papaver atlanticum</name>
    <dbReference type="NCBI Taxonomy" id="357466"/>
    <lineage>
        <taxon>Eukaryota</taxon>
        <taxon>Viridiplantae</taxon>
        <taxon>Streptophyta</taxon>
        <taxon>Embryophyta</taxon>
        <taxon>Tracheophyta</taxon>
        <taxon>Spermatophyta</taxon>
        <taxon>Magnoliopsida</taxon>
        <taxon>Ranunculales</taxon>
        <taxon>Papaveraceae</taxon>
        <taxon>Papaveroideae</taxon>
        <taxon>Papaver</taxon>
    </lineage>
</organism>
<dbReference type="GO" id="GO:0000447">
    <property type="term" value="P:endonucleolytic cleavage in ITS1 to separate SSU-rRNA from 5.8S rRNA and LSU-rRNA from tricistronic rRNA transcript (SSU-rRNA, 5.8S rRNA, LSU-rRNA)"/>
    <property type="evidence" value="ECO:0007669"/>
    <property type="project" value="TreeGrafter"/>
</dbReference>
<dbReference type="AlphaFoldDB" id="A0AAD4S4A2"/>
<dbReference type="InterPro" id="IPR018034">
    <property type="entry name" value="Kri1"/>
</dbReference>
<dbReference type="EMBL" id="JAJJMB010014260">
    <property type="protein sequence ID" value="KAI3861613.1"/>
    <property type="molecule type" value="Genomic_DNA"/>
</dbReference>
<name>A0AAD4S4A2_9MAGN</name>
<dbReference type="GO" id="GO:0005730">
    <property type="term" value="C:nucleolus"/>
    <property type="evidence" value="ECO:0007669"/>
    <property type="project" value="TreeGrafter"/>
</dbReference>
<evidence type="ECO:0000313" key="1">
    <source>
        <dbReference type="EMBL" id="KAI3861613.1"/>
    </source>
</evidence>
<dbReference type="PANTHER" id="PTHR14490">
    <property type="entry name" value="ZINC FINGER, ZZ TYPE"/>
    <property type="match status" value="1"/>
</dbReference>